<evidence type="ECO:0000313" key="2">
    <source>
        <dbReference type="EMBL" id="SIN73763.1"/>
    </source>
</evidence>
<proteinExistence type="predicted"/>
<sequence length="243" mass="28033">MARTFVIGDIHGALKALDQLIQKIKPKAEDKLIFLGDYVDGWSQSAQVISRLMELDAQYNCIFMKGNHDEWCESWLMGNPADPVWLFHGGRSTVASYEGISTAEKSAHIRFYNRLRPFYIDDKNRLFIHAGFASMHGPEHERYETSFLWDRTLWETARSMNKRLSKNSLLYPRRLQLFHEIYIGHTPTINYNKFTPMKAANLWNVDTGAAFYGKLSALDIDSKKVIQSDPPQQLYPGEKGRNP</sequence>
<dbReference type="OrthoDB" id="9808081at2"/>
<evidence type="ECO:0000313" key="3">
    <source>
        <dbReference type="Proteomes" id="UP000185003"/>
    </source>
</evidence>
<evidence type="ECO:0000259" key="1">
    <source>
        <dbReference type="Pfam" id="PF00149"/>
    </source>
</evidence>
<name>A0A1N6DSU0_9BACT</name>
<keyword evidence="3" id="KW-1185">Reference proteome</keyword>
<dbReference type="PANTHER" id="PTHR42850:SF4">
    <property type="entry name" value="ZINC-DEPENDENT ENDOPOLYPHOSPHATASE"/>
    <property type="match status" value="1"/>
</dbReference>
<dbReference type="CDD" id="cd00144">
    <property type="entry name" value="MPP_PPP_family"/>
    <property type="match status" value="1"/>
</dbReference>
<dbReference type="Proteomes" id="UP000185003">
    <property type="component" value="Unassembled WGS sequence"/>
</dbReference>
<dbReference type="RefSeq" id="WP_074238226.1">
    <property type="nucleotide sequence ID" value="NZ_FSRA01000001.1"/>
</dbReference>
<feature type="domain" description="Calcineurin-like phosphoesterase" evidence="1">
    <location>
        <begin position="3"/>
        <end position="150"/>
    </location>
</feature>
<dbReference type="PRINTS" id="PR00114">
    <property type="entry name" value="STPHPHTASE"/>
</dbReference>
<dbReference type="InterPro" id="IPR006186">
    <property type="entry name" value="Ser/Thr-sp_prot-phosphatase"/>
</dbReference>
<dbReference type="PANTHER" id="PTHR42850">
    <property type="entry name" value="METALLOPHOSPHOESTERASE"/>
    <property type="match status" value="1"/>
</dbReference>
<dbReference type="GO" id="GO:0005737">
    <property type="term" value="C:cytoplasm"/>
    <property type="evidence" value="ECO:0007669"/>
    <property type="project" value="TreeGrafter"/>
</dbReference>
<dbReference type="Pfam" id="PF00149">
    <property type="entry name" value="Metallophos"/>
    <property type="match status" value="1"/>
</dbReference>
<dbReference type="EMBL" id="FSRA01000001">
    <property type="protein sequence ID" value="SIN73763.1"/>
    <property type="molecule type" value="Genomic_DNA"/>
</dbReference>
<dbReference type="STRING" id="536979.SAMN04488055_1046"/>
<dbReference type="InterPro" id="IPR050126">
    <property type="entry name" value="Ap4A_hydrolase"/>
</dbReference>
<dbReference type="InterPro" id="IPR029052">
    <property type="entry name" value="Metallo-depent_PP-like"/>
</dbReference>
<dbReference type="GO" id="GO:0110154">
    <property type="term" value="P:RNA decapping"/>
    <property type="evidence" value="ECO:0007669"/>
    <property type="project" value="TreeGrafter"/>
</dbReference>
<dbReference type="GO" id="GO:0016791">
    <property type="term" value="F:phosphatase activity"/>
    <property type="evidence" value="ECO:0007669"/>
    <property type="project" value="TreeGrafter"/>
</dbReference>
<protein>
    <submittedName>
        <fullName evidence="2">Serine/threonine protein phosphatase 1</fullName>
    </submittedName>
</protein>
<dbReference type="InterPro" id="IPR004843">
    <property type="entry name" value="Calcineurin-like_PHP"/>
</dbReference>
<organism evidence="2 3">
    <name type="scientific">Chitinophaga niabensis</name>
    <dbReference type="NCBI Taxonomy" id="536979"/>
    <lineage>
        <taxon>Bacteria</taxon>
        <taxon>Pseudomonadati</taxon>
        <taxon>Bacteroidota</taxon>
        <taxon>Chitinophagia</taxon>
        <taxon>Chitinophagales</taxon>
        <taxon>Chitinophagaceae</taxon>
        <taxon>Chitinophaga</taxon>
    </lineage>
</organism>
<dbReference type="GO" id="GO:0008803">
    <property type="term" value="F:bis(5'-nucleosyl)-tetraphosphatase (symmetrical) activity"/>
    <property type="evidence" value="ECO:0007669"/>
    <property type="project" value="TreeGrafter"/>
</dbReference>
<dbReference type="Gene3D" id="3.60.21.10">
    <property type="match status" value="1"/>
</dbReference>
<dbReference type="AlphaFoldDB" id="A0A1N6DSU0"/>
<accession>A0A1N6DSU0</accession>
<gene>
    <name evidence="2" type="ORF">SAMN04488055_1046</name>
</gene>
<dbReference type="SUPFAM" id="SSF56300">
    <property type="entry name" value="Metallo-dependent phosphatases"/>
    <property type="match status" value="1"/>
</dbReference>
<reference evidence="3" key="1">
    <citation type="submission" date="2016-11" db="EMBL/GenBank/DDBJ databases">
        <authorList>
            <person name="Varghese N."/>
            <person name="Submissions S."/>
        </authorList>
    </citation>
    <scope>NUCLEOTIDE SEQUENCE [LARGE SCALE GENOMIC DNA]</scope>
    <source>
        <strain evidence="3">DSM 24787</strain>
    </source>
</reference>